<organism evidence="3 4">
    <name type="scientific">Roseimaritima ulvae</name>
    <dbReference type="NCBI Taxonomy" id="980254"/>
    <lineage>
        <taxon>Bacteria</taxon>
        <taxon>Pseudomonadati</taxon>
        <taxon>Planctomycetota</taxon>
        <taxon>Planctomycetia</taxon>
        <taxon>Pirellulales</taxon>
        <taxon>Pirellulaceae</taxon>
        <taxon>Roseimaritima</taxon>
    </lineage>
</organism>
<dbReference type="Proteomes" id="UP000325286">
    <property type="component" value="Chromosome"/>
</dbReference>
<evidence type="ECO:0000256" key="1">
    <source>
        <dbReference type="SAM" id="SignalP"/>
    </source>
</evidence>
<dbReference type="EMBL" id="CP042914">
    <property type="protein sequence ID" value="QEG41500.1"/>
    <property type="molecule type" value="Genomic_DNA"/>
</dbReference>
<dbReference type="OrthoDB" id="176168at2"/>
<sequence length="327" mass="35498" precursor="true">MQIRQLAYSLLFTAAIPLLVSGADHGQAITDVKAAGPDYALQGEYKGSVKTKDGKQAFGTQVIALGDDKFQVVGYPGGLPGEGWSRGDELHRIDATAENGKISFQHEGAEIVVGDDQITVTVEGELLGTLKKVKRKSPTLGAKPPADATVLFDGSSADKFENGKLVDGKWLGATNCASKLKLGDHTLHIEFRTPYMPHARGQGRGNSGVYIQSRYELQVLDSFGLEGKDNECGGIYSISPPDVNMCFPPLTWQTYDIDFTAAKYNDAGEKTKNARVTVKHNGVVIHDDRELDHGTPGRHKEGPEPDALFLQNHGNPVVFRNIWVVQK</sequence>
<dbReference type="Gene3D" id="2.60.120.560">
    <property type="entry name" value="Exo-inulinase, domain 1"/>
    <property type="match status" value="1"/>
</dbReference>
<dbReference type="AlphaFoldDB" id="A0A5B9QUQ3"/>
<dbReference type="PANTHER" id="PTHR33546">
    <property type="entry name" value="LARGE, MULTIFUNCTIONAL SECRETED PROTEIN-RELATED"/>
    <property type="match status" value="1"/>
</dbReference>
<proteinExistence type="predicted"/>
<feature type="chain" id="PRO_5022705223" description="3-keto-alpha-glucoside-1,2-lyase/3-keto-2-hydroxy-glucal hydratase domain-containing protein" evidence="1">
    <location>
        <begin position="23"/>
        <end position="327"/>
    </location>
</feature>
<dbReference type="Pfam" id="PF06439">
    <property type="entry name" value="3keto-disac_hyd"/>
    <property type="match status" value="1"/>
</dbReference>
<protein>
    <recommendedName>
        <fullName evidence="2">3-keto-alpha-glucoside-1,2-lyase/3-keto-2-hydroxy-glucal hydratase domain-containing protein</fullName>
    </recommendedName>
</protein>
<evidence type="ECO:0000313" key="3">
    <source>
        <dbReference type="EMBL" id="QEG41500.1"/>
    </source>
</evidence>
<name>A0A5B9QUQ3_9BACT</name>
<accession>A0A5B9QUQ3</accession>
<dbReference type="RefSeq" id="WP_068135002.1">
    <property type="nucleotide sequence ID" value="NZ_CP042914.1"/>
</dbReference>
<dbReference type="PANTHER" id="PTHR33546:SF1">
    <property type="entry name" value="LARGE, MULTIFUNCTIONAL SECRETED PROTEIN"/>
    <property type="match status" value="1"/>
</dbReference>
<reference evidence="3 4" key="1">
    <citation type="submission" date="2019-08" db="EMBL/GenBank/DDBJ databases">
        <title>Deep-cultivation of Planctomycetes and their phenomic and genomic characterization uncovers novel biology.</title>
        <authorList>
            <person name="Wiegand S."/>
            <person name="Jogler M."/>
            <person name="Boedeker C."/>
            <person name="Pinto D."/>
            <person name="Vollmers J."/>
            <person name="Rivas-Marin E."/>
            <person name="Kohn T."/>
            <person name="Peeters S.H."/>
            <person name="Heuer A."/>
            <person name="Rast P."/>
            <person name="Oberbeckmann S."/>
            <person name="Bunk B."/>
            <person name="Jeske O."/>
            <person name="Meyerdierks A."/>
            <person name="Storesund J.E."/>
            <person name="Kallscheuer N."/>
            <person name="Luecker S."/>
            <person name="Lage O.M."/>
            <person name="Pohl T."/>
            <person name="Merkel B.J."/>
            <person name="Hornburger P."/>
            <person name="Mueller R.-W."/>
            <person name="Bruemmer F."/>
            <person name="Labrenz M."/>
            <person name="Spormann A.M."/>
            <person name="Op den Camp H."/>
            <person name="Overmann J."/>
            <person name="Amann R."/>
            <person name="Jetten M.S.M."/>
            <person name="Mascher T."/>
            <person name="Medema M.H."/>
            <person name="Devos D.P."/>
            <person name="Kaster A.-K."/>
            <person name="Ovreas L."/>
            <person name="Rohde M."/>
            <person name="Galperin M.Y."/>
            <person name="Jogler C."/>
        </authorList>
    </citation>
    <scope>NUCLEOTIDE SEQUENCE [LARGE SCALE GENOMIC DNA]</scope>
    <source>
        <strain evidence="3 4">UC8</strain>
    </source>
</reference>
<evidence type="ECO:0000259" key="2">
    <source>
        <dbReference type="Pfam" id="PF06439"/>
    </source>
</evidence>
<dbReference type="GO" id="GO:0016787">
    <property type="term" value="F:hydrolase activity"/>
    <property type="evidence" value="ECO:0007669"/>
    <property type="project" value="InterPro"/>
</dbReference>
<evidence type="ECO:0000313" key="4">
    <source>
        <dbReference type="Proteomes" id="UP000325286"/>
    </source>
</evidence>
<feature type="domain" description="3-keto-alpha-glucoside-1,2-lyase/3-keto-2-hydroxy-glucal hydratase" evidence="2">
    <location>
        <begin position="148"/>
        <end position="324"/>
    </location>
</feature>
<dbReference type="KEGG" id="rul:UC8_35230"/>
<dbReference type="InterPro" id="IPR010496">
    <property type="entry name" value="AL/BT2_dom"/>
</dbReference>
<feature type="signal peptide" evidence="1">
    <location>
        <begin position="1"/>
        <end position="22"/>
    </location>
</feature>
<gene>
    <name evidence="3" type="ORF">UC8_35230</name>
</gene>
<keyword evidence="4" id="KW-1185">Reference proteome</keyword>
<keyword evidence="1" id="KW-0732">Signal</keyword>